<dbReference type="GO" id="GO:0003677">
    <property type="term" value="F:DNA binding"/>
    <property type="evidence" value="ECO:0007669"/>
    <property type="project" value="UniProtKB-KW"/>
</dbReference>
<keyword evidence="1" id="KW-0805">Transcription regulation</keyword>
<keyword evidence="7" id="KW-1185">Reference proteome</keyword>
<dbReference type="KEGG" id="minf:MESINF_2586"/>
<dbReference type="InterPro" id="IPR050397">
    <property type="entry name" value="Env_Response_Regulators"/>
</dbReference>
<reference evidence="6 7" key="1">
    <citation type="submission" date="2017-01" db="EMBL/GenBank/DDBJ databases">
        <authorList>
            <person name="Erauso G."/>
        </authorList>
    </citation>
    <scope>NUCLEOTIDE SEQUENCE [LARGE SCALE GENOMIC DNA]</scope>
    <source>
        <strain evidence="6">MESINF1</strain>
    </source>
</reference>
<keyword evidence="3" id="KW-0804">Transcription</keyword>
<proteinExistence type="predicted"/>
<dbReference type="Pfam" id="PF13545">
    <property type="entry name" value="HTH_Crp_2"/>
    <property type="match status" value="1"/>
</dbReference>
<organism evidence="6 7">
    <name type="scientific">Mesotoga infera</name>
    <dbReference type="NCBI Taxonomy" id="1236046"/>
    <lineage>
        <taxon>Bacteria</taxon>
        <taxon>Thermotogati</taxon>
        <taxon>Thermotogota</taxon>
        <taxon>Thermotogae</taxon>
        <taxon>Kosmotogales</taxon>
        <taxon>Kosmotogaceae</taxon>
        <taxon>Mesotoga</taxon>
    </lineage>
</organism>
<dbReference type="InterPro" id="IPR036390">
    <property type="entry name" value="WH_DNA-bd_sf"/>
</dbReference>
<dbReference type="GO" id="GO:0005829">
    <property type="term" value="C:cytosol"/>
    <property type="evidence" value="ECO:0007669"/>
    <property type="project" value="TreeGrafter"/>
</dbReference>
<feature type="domain" description="Cyclic nucleotide-binding" evidence="4">
    <location>
        <begin position="13"/>
        <end position="118"/>
    </location>
</feature>
<evidence type="ECO:0000259" key="4">
    <source>
        <dbReference type="PROSITE" id="PS50042"/>
    </source>
</evidence>
<dbReference type="Proteomes" id="UP000250796">
    <property type="component" value="Chromosome MESINF"/>
</dbReference>
<dbReference type="InterPro" id="IPR000595">
    <property type="entry name" value="cNMP-bd_dom"/>
</dbReference>
<dbReference type="PANTHER" id="PTHR24567:SF58">
    <property type="entry name" value="CYCLIC AMP-BINDING REGULATORY PROTEIN"/>
    <property type="match status" value="1"/>
</dbReference>
<gene>
    <name evidence="6" type="ORF">MESINF_2586</name>
</gene>
<dbReference type="SMART" id="SM00419">
    <property type="entry name" value="HTH_CRP"/>
    <property type="match status" value="1"/>
</dbReference>
<name>A0A7Z7LH64_9BACT</name>
<dbReference type="RefSeq" id="WP_169700272.1">
    <property type="nucleotide sequence ID" value="NZ_LS974202.1"/>
</dbReference>
<sequence>MNPLIYNLGRCDLFAGIPVGQLEDIFSKVKHRIRRFLPGELIEEQGSSCEEMLVLLLGEVKAQMQDFSGKVVQIERIKAPSILASGFIFAKDRKLPVDIVAIDHVTILYMEKTGIISICGNNERFLVNLLGDMGNRLTTLAEKVWLLSLNTISQKLAHFLLKKASENGPEFELKITREELADAFGVARPSLSRVFGEFTSEGIIGQDGKKIRVLDEDALKRIVGEPADL</sequence>
<evidence type="ECO:0000313" key="7">
    <source>
        <dbReference type="Proteomes" id="UP000250796"/>
    </source>
</evidence>
<dbReference type="EMBL" id="LS974202">
    <property type="protein sequence ID" value="SSC14026.1"/>
    <property type="molecule type" value="Genomic_DNA"/>
</dbReference>
<evidence type="ECO:0000256" key="1">
    <source>
        <dbReference type="ARBA" id="ARBA00023015"/>
    </source>
</evidence>
<protein>
    <submittedName>
        <fullName evidence="6">Transcriptional regulator, Crp/Fnr family</fullName>
    </submittedName>
</protein>
<dbReference type="AlphaFoldDB" id="A0A7Z7LH64"/>
<dbReference type="SUPFAM" id="SSF51206">
    <property type="entry name" value="cAMP-binding domain-like"/>
    <property type="match status" value="1"/>
</dbReference>
<evidence type="ECO:0000313" key="6">
    <source>
        <dbReference type="EMBL" id="SSC14026.1"/>
    </source>
</evidence>
<dbReference type="PROSITE" id="PS50042">
    <property type="entry name" value="CNMP_BINDING_3"/>
    <property type="match status" value="1"/>
</dbReference>
<dbReference type="PROSITE" id="PS51063">
    <property type="entry name" value="HTH_CRP_2"/>
    <property type="match status" value="1"/>
</dbReference>
<dbReference type="Pfam" id="PF00027">
    <property type="entry name" value="cNMP_binding"/>
    <property type="match status" value="1"/>
</dbReference>
<evidence type="ECO:0000256" key="3">
    <source>
        <dbReference type="ARBA" id="ARBA00023163"/>
    </source>
</evidence>
<dbReference type="SUPFAM" id="SSF46785">
    <property type="entry name" value="Winged helix' DNA-binding domain"/>
    <property type="match status" value="1"/>
</dbReference>
<accession>A0A7Z7LH64</accession>
<dbReference type="CDD" id="cd00038">
    <property type="entry name" value="CAP_ED"/>
    <property type="match status" value="1"/>
</dbReference>
<dbReference type="InterPro" id="IPR018490">
    <property type="entry name" value="cNMP-bd_dom_sf"/>
</dbReference>
<dbReference type="InterPro" id="IPR012318">
    <property type="entry name" value="HTH_CRP"/>
</dbReference>
<dbReference type="Gene3D" id="2.60.120.10">
    <property type="entry name" value="Jelly Rolls"/>
    <property type="match status" value="1"/>
</dbReference>
<dbReference type="GO" id="GO:0003700">
    <property type="term" value="F:DNA-binding transcription factor activity"/>
    <property type="evidence" value="ECO:0007669"/>
    <property type="project" value="TreeGrafter"/>
</dbReference>
<feature type="domain" description="HTH crp-type" evidence="5">
    <location>
        <begin position="150"/>
        <end position="217"/>
    </location>
</feature>
<dbReference type="InterPro" id="IPR014710">
    <property type="entry name" value="RmlC-like_jellyroll"/>
</dbReference>
<evidence type="ECO:0000259" key="5">
    <source>
        <dbReference type="PROSITE" id="PS51063"/>
    </source>
</evidence>
<evidence type="ECO:0000256" key="2">
    <source>
        <dbReference type="ARBA" id="ARBA00023125"/>
    </source>
</evidence>
<keyword evidence="2" id="KW-0238">DNA-binding</keyword>
<dbReference type="SMART" id="SM00100">
    <property type="entry name" value="cNMP"/>
    <property type="match status" value="1"/>
</dbReference>
<dbReference type="PANTHER" id="PTHR24567">
    <property type="entry name" value="CRP FAMILY TRANSCRIPTIONAL REGULATORY PROTEIN"/>
    <property type="match status" value="1"/>
</dbReference>